<gene>
    <name evidence="1" type="ORF">ACOLOM_LOCUS2534</name>
</gene>
<dbReference type="EMBL" id="CAJVPT010003363">
    <property type="protein sequence ID" value="CAG8494801.1"/>
    <property type="molecule type" value="Genomic_DNA"/>
</dbReference>
<evidence type="ECO:0000313" key="2">
    <source>
        <dbReference type="Proteomes" id="UP000789525"/>
    </source>
</evidence>
<protein>
    <submittedName>
        <fullName evidence="1">4946_t:CDS:1</fullName>
    </submittedName>
</protein>
<keyword evidence="2" id="KW-1185">Reference proteome</keyword>
<name>A0ACA9KWF7_9GLOM</name>
<organism evidence="1 2">
    <name type="scientific">Acaulospora colombiana</name>
    <dbReference type="NCBI Taxonomy" id="27376"/>
    <lineage>
        <taxon>Eukaryota</taxon>
        <taxon>Fungi</taxon>
        <taxon>Fungi incertae sedis</taxon>
        <taxon>Mucoromycota</taxon>
        <taxon>Glomeromycotina</taxon>
        <taxon>Glomeromycetes</taxon>
        <taxon>Diversisporales</taxon>
        <taxon>Acaulosporaceae</taxon>
        <taxon>Acaulospora</taxon>
    </lineage>
</organism>
<accession>A0ACA9KWF7</accession>
<evidence type="ECO:0000313" key="1">
    <source>
        <dbReference type="EMBL" id="CAG8494801.1"/>
    </source>
</evidence>
<reference evidence="1" key="1">
    <citation type="submission" date="2021-06" db="EMBL/GenBank/DDBJ databases">
        <authorList>
            <person name="Kallberg Y."/>
            <person name="Tangrot J."/>
            <person name="Rosling A."/>
        </authorList>
    </citation>
    <scope>NUCLEOTIDE SEQUENCE</scope>
    <source>
        <strain evidence="1">CL356</strain>
    </source>
</reference>
<feature type="non-terminal residue" evidence="1">
    <location>
        <position position="44"/>
    </location>
</feature>
<proteinExistence type="predicted"/>
<dbReference type="Proteomes" id="UP000789525">
    <property type="component" value="Unassembled WGS sequence"/>
</dbReference>
<comment type="caution">
    <text evidence="1">The sequence shown here is derived from an EMBL/GenBank/DDBJ whole genome shotgun (WGS) entry which is preliminary data.</text>
</comment>
<sequence length="44" mass="4977">MGSHNFKVSDLGDELINYQEPEGDRNFVPEWEYTSPSSDKAETG</sequence>